<keyword evidence="5" id="KW-0804">Transcription</keyword>
<dbReference type="Proteomes" id="UP000070544">
    <property type="component" value="Unassembled WGS sequence"/>
</dbReference>
<feature type="repeat" description="WD" evidence="7">
    <location>
        <begin position="536"/>
        <end position="577"/>
    </location>
</feature>
<evidence type="ECO:0000313" key="10">
    <source>
        <dbReference type="Proteomes" id="UP000070544"/>
    </source>
</evidence>
<keyword evidence="3" id="KW-0677">Repeat</keyword>
<dbReference type="SMART" id="SM00320">
    <property type="entry name" value="WD40"/>
    <property type="match status" value="6"/>
</dbReference>
<sequence length="628" mass="69302">MSDETKGIADLLHRRGYTARGADAGGAAVDLGVVESSARIQPNTNQQSAAPAAPNAYSDAYRSLRTWIEGSIELYREELHSLLFPYFVYLFLQLVTRGKPDLARSFLDSFRSDHADDHPDEVNAMSGIHDPTHLRDSDVAQTFLRNPYVVPMSRTTHNLLMSFLQDKPTLLLIANENLNFRVISEAPGRHVEGSGILGIRKAELENLNKQKVTLGIPQDTRLAQEVDQKLRTEVNSDVAALASSRLRRAREETMADAPPVDRIPFPTPKFSDVERELQALDDLRKQVALGPTALPSIVCTTFHNDHNTITSFRVSDDVRLVAAGTSDSVVRVWNISSDTVSTINNDQDEGSGGDVDEWYDRVDNKKLIGHSGPVYGVAFSPDGKLLLSASEDKTIRLWSLETQMNLVAFRGHSHGPVWDVDMGPRGLYFASASHDRTARLWSCDHIYPLRIFVGHLSDVHTVRFHPNSNYVVTGSSDKSARLFDVQKGASVRLFKEHTGPIYTVKISPDGKLLATAGEDRLVILWDIGSGRSLKRFKGHTDVVYSLDFSMDSGLLASGSADNTVRIWDTKGASEKEVGAAQGQGGAGGTRAQGSLLATYPTRRTPIYHVQYTRRNLLLALGVFKPFQK</sequence>
<dbReference type="InterPro" id="IPR037264">
    <property type="entry name" value="TFIID_NTD2_sf"/>
</dbReference>
<keyword evidence="10" id="KW-1185">Reference proteome</keyword>
<keyword evidence="2 7" id="KW-0853">WD repeat</keyword>
<proteinExistence type="predicted"/>
<dbReference type="PROSITE" id="PS50082">
    <property type="entry name" value="WD_REPEATS_2"/>
    <property type="match status" value="5"/>
</dbReference>
<dbReference type="GO" id="GO:0005669">
    <property type="term" value="C:transcription factor TFIID complex"/>
    <property type="evidence" value="ECO:0007669"/>
    <property type="project" value="TreeGrafter"/>
</dbReference>
<evidence type="ECO:0000256" key="4">
    <source>
        <dbReference type="ARBA" id="ARBA00023015"/>
    </source>
</evidence>
<dbReference type="OrthoDB" id="10266330at2759"/>
<dbReference type="Pfam" id="PF00400">
    <property type="entry name" value="WD40"/>
    <property type="match status" value="6"/>
</dbReference>
<dbReference type="GO" id="GO:0016251">
    <property type="term" value="F:RNA polymerase II general transcription initiation factor activity"/>
    <property type="evidence" value="ECO:0007669"/>
    <property type="project" value="TreeGrafter"/>
</dbReference>
<dbReference type="InterPro" id="IPR036322">
    <property type="entry name" value="WD40_repeat_dom_sf"/>
</dbReference>
<reference evidence="9 10" key="1">
    <citation type="journal article" date="2015" name="Genome Biol. Evol.">
        <title>Phylogenomic analyses indicate that early fungi evolved digesting cell walls of algal ancestors of land plants.</title>
        <authorList>
            <person name="Chang Y."/>
            <person name="Wang S."/>
            <person name="Sekimoto S."/>
            <person name="Aerts A.L."/>
            <person name="Choi C."/>
            <person name="Clum A."/>
            <person name="LaButti K.M."/>
            <person name="Lindquist E.A."/>
            <person name="Yee Ngan C."/>
            <person name="Ohm R.A."/>
            <person name="Salamov A.A."/>
            <person name="Grigoriev I.V."/>
            <person name="Spatafora J.W."/>
            <person name="Berbee M.L."/>
        </authorList>
    </citation>
    <scope>NUCLEOTIDE SEQUENCE [LARGE SCALE GENOMIC DNA]</scope>
    <source>
        <strain evidence="9 10">JEL478</strain>
    </source>
</reference>
<dbReference type="PANTHER" id="PTHR19879:SF1">
    <property type="entry name" value="CANNONBALL-RELATED"/>
    <property type="match status" value="1"/>
</dbReference>
<dbReference type="CDD" id="cd00200">
    <property type="entry name" value="WD40"/>
    <property type="match status" value="1"/>
</dbReference>
<comment type="subcellular location">
    <subcellularLocation>
        <location evidence="1">Nucleus</location>
    </subcellularLocation>
</comment>
<dbReference type="GO" id="GO:0006367">
    <property type="term" value="P:transcription initiation at RNA polymerase II promoter"/>
    <property type="evidence" value="ECO:0007669"/>
    <property type="project" value="TreeGrafter"/>
</dbReference>
<feature type="domain" description="TFIID subunit TAF5 NTD2" evidence="8">
    <location>
        <begin position="53"/>
        <end position="169"/>
    </location>
</feature>
<dbReference type="EMBL" id="KQ965766">
    <property type="protein sequence ID" value="KXS14902.1"/>
    <property type="molecule type" value="Genomic_DNA"/>
</dbReference>
<feature type="repeat" description="WD" evidence="7">
    <location>
        <begin position="302"/>
        <end position="343"/>
    </location>
</feature>
<dbReference type="Pfam" id="PF04494">
    <property type="entry name" value="TFIID_NTD2"/>
    <property type="match status" value="1"/>
</dbReference>
<evidence type="ECO:0000256" key="3">
    <source>
        <dbReference type="ARBA" id="ARBA00022737"/>
    </source>
</evidence>
<dbReference type="SUPFAM" id="SSF160897">
    <property type="entry name" value="Taf5 N-terminal domain-like"/>
    <property type="match status" value="1"/>
</dbReference>
<dbReference type="InterPro" id="IPR020472">
    <property type="entry name" value="WD40_PAC1"/>
</dbReference>
<keyword evidence="6" id="KW-0539">Nucleus</keyword>
<evidence type="ECO:0000256" key="6">
    <source>
        <dbReference type="ARBA" id="ARBA00023242"/>
    </source>
</evidence>
<dbReference type="InterPro" id="IPR019775">
    <property type="entry name" value="WD40_repeat_CS"/>
</dbReference>
<feature type="repeat" description="WD" evidence="7">
    <location>
        <begin position="452"/>
        <end position="493"/>
    </location>
</feature>
<evidence type="ECO:0000256" key="5">
    <source>
        <dbReference type="ARBA" id="ARBA00023163"/>
    </source>
</evidence>
<dbReference type="InterPro" id="IPR015943">
    <property type="entry name" value="WD40/YVTN_repeat-like_dom_sf"/>
</dbReference>
<evidence type="ECO:0000256" key="1">
    <source>
        <dbReference type="ARBA" id="ARBA00004123"/>
    </source>
</evidence>
<dbReference type="AlphaFoldDB" id="A0A139ADK5"/>
<dbReference type="PROSITE" id="PS50294">
    <property type="entry name" value="WD_REPEATS_REGION"/>
    <property type="match status" value="5"/>
</dbReference>
<dbReference type="InterPro" id="IPR007582">
    <property type="entry name" value="TFIID_NTD2"/>
</dbReference>
<gene>
    <name evidence="9" type="ORF">M427DRAFT_99337</name>
</gene>
<organism evidence="9 10">
    <name type="scientific">Gonapodya prolifera (strain JEL478)</name>
    <name type="common">Monoblepharis prolifera</name>
    <dbReference type="NCBI Taxonomy" id="1344416"/>
    <lineage>
        <taxon>Eukaryota</taxon>
        <taxon>Fungi</taxon>
        <taxon>Fungi incertae sedis</taxon>
        <taxon>Chytridiomycota</taxon>
        <taxon>Chytridiomycota incertae sedis</taxon>
        <taxon>Monoblepharidomycetes</taxon>
        <taxon>Monoblepharidales</taxon>
        <taxon>Gonapodyaceae</taxon>
        <taxon>Gonapodya</taxon>
    </lineage>
</organism>
<feature type="repeat" description="WD" evidence="7">
    <location>
        <begin position="494"/>
        <end position="535"/>
    </location>
</feature>
<protein>
    <submittedName>
        <fullName evidence="9">WD40 repeat-like protein</fullName>
    </submittedName>
</protein>
<evidence type="ECO:0000256" key="2">
    <source>
        <dbReference type="ARBA" id="ARBA00022574"/>
    </source>
</evidence>
<dbReference type="PANTHER" id="PTHR19879">
    <property type="entry name" value="TRANSCRIPTION INITIATION FACTOR TFIID"/>
    <property type="match status" value="1"/>
</dbReference>
<feature type="repeat" description="WD" evidence="7">
    <location>
        <begin position="367"/>
        <end position="408"/>
    </location>
</feature>
<evidence type="ECO:0000313" key="9">
    <source>
        <dbReference type="EMBL" id="KXS14902.1"/>
    </source>
</evidence>
<dbReference type="Gene3D" id="2.130.10.10">
    <property type="entry name" value="YVTN repeat-like/Quinoprotein amine dehydrogenase"/>
    <property type="match status" value="2"/>
</dbReference>
<dbReference type="PRINTS" id="PR00320">
    <property type="entry name" value="GPROTEINBRPT"/>
</dbReference>
<dbReference type="PROSITE" id="PS00678">
    <property type="entry name" value="WD_REPEATS_1"/>
    <property type="match status" value="2"/>
</dbReference>
<evidence type="ECO:0000259" key="8">
    <source>
        <dbReference type="Pfam" id="PF04494"/>
    </source>
</evidence>
<dbReference type="SUPFAM" id="SSF50978">
    <property type="entry name" value="WD40 repeat-like"/>
    <property type="match status" value="1"/>
</dbReference>
<dbReference type="Gene3D" id="1.25.40.500">
    <property type="entry name" value="TFIID subunit TAF5, NTD2 domain"/>
    <property type="match status" value="1"/>
</dbReference>
<dbReference type="CDD" id="cd08044">
    <property type="entry name" value="TAF5_NTD2"/>
    <property type="match status" value="1"/>
</dbReference>
<evidence type="ECO:0000256" key="7">
    <source>
        <dbReference type="PROSITE-ProRule" id="PRU00221"/>
    </source>
</evidence>
<dbReference type="OMA" id="HNHPVWD"/>
<dbReference type="STRING" id="1344416.A0A139ADK5"/>
<name>A0A139ADK5_GONPJ</name>
<accession>A0A139ADK5</accession>
<keyword evidence="4" id="KW-0805">Transcription regulation</keyword>
<dbReference type="InterPro" id="IPR001680">
    <property type="entry name" value="WD40_rpt"/>
</dbReference>